<evidence type="ECO:0000313" key="2">
    <source>
        <dbReference type="EMBL" id="GAM40388.1"/>
    </source>
</evidence>
<comment type="caution">
    <text evidence="2">The sequence shown here is derived from an EMBL/GenBank/DDBJ whole genome shotgun (WGS) entry which is preliminary data.</text>
</comment>
<gene>
    <name evidence="2" type="ORF">TCE0_039r12703</name>
</gene>
<feature type="compositionally biased region" description="Low complexity" evidence="1">
    <location>
        <begin position="59"/>
        <end position="74"/>
    </location>
</feature>
<accession>A0A6N4SKZ0</accession>
<evidence type="ECO:0000313" key="3">
    <source>
        <dbReference type="Proteomes" id="UP000053095"/>
    </source>
</evidence>
<feature type="compositionally biased region" description="Polar residues" evidence="1">
    <location>
        <begin position="270"/>
        <end position="284"/>
    </location>
</feature>
<feature type="compositionally biased region" description="Low complexity" evidence="1">
    <location>
        <begin position="249"/>
        <end position="268"/>
    </location>
</feature>
<name>A0A6N4SKZ0_TALPI</name>
<reference evidence="3" key="1">
    <citation type="journal article" date="2015" name="Genome Announc.">
        <title>Draft genome sequence of Talaromyces cellulolyticus strain Y-94, a source of lignocellulosic biomass-degrading enzymes.</title>
        <authorList>
            <person name="Fujii T."/>
            <person name="Koike H."/>
            <person name="Sawayama S."/>
            <person name="Yano S."/>
            <person name="Inoue H."/>
        </authorList>
    </citation>
    <scope>NUCLEOTIDE SEQUENCE [LARGE SCALE GENOMIC DNA]</scope>
    <source>
        <strain evidence="3">Y-94</strain>
    </source>
</reference>
<protein>
    <submittedName>
        <fullName evidence="2">Uncharacterized protein</fullName>
    </submittedName>
</protein>
<feature type="compositionally biased region" description="Polar residues" evidence="1">
    <location>
        <begin position="16"/>
        <end position="39"/>
    </location>
</feature>
<dbReference type="AlphaFoldDB" id="A0A6N4SKZ0"/>
<feature type="region of interest" description="Disordered" evidence="1">
    <location>
        <begin position="213"/>
        <end position="237"/>
    </location>
</feature>
<dbReference type="Proteomes" id="UP000053095">
    <property type="component" value="Unassembled WGS sequence"/>
</dbReference>
<sequence length="363" mass="39939">MRSPKREGMVVDLAKSSPQQTDVTHSTNGFPDAMSQSQPPSVPDDNVDPTNESHTCKDSSVFPSSSFPFSSSSPRLSLTTNHPSVLLQGVHGSHPHHHHDTTHLFQKLSLLDNTNPDTIKRNPRRKLPLSRLPASSSRLGGKNEREVKKSIIKKKKKRTPLKFKYYRHPGAIAAITSAMEALDTQGDDSKITAPVNGLDHSLAIRLKYNGPETASTTTTEEHATNSSVQHQRVENRDVMRIDSVLNDNSAQTMSSLPPSSSGSSAVASIDNASPSSPRAPSLNMSDRDNEHTNTDILDNMSDHDNNYDPNNDLRSQFEKSGLREKYFGMLANPERQRYEDALVEIVGDLELPFFGDRLGSGHG</sequence>
<proteinExistence type="predicted"/>
<feature type="region of interest" description="Disordered" evidence="1">
    <location>
        <begin position="1"/>
        <end position="75"/>
    </location>
</feature>
<keyword evidence="3" id="KW-1185">Reference proteome</keyword>
<organism evidence="2 3">
    <name type="scientific">Talaromyces pinophilus</name>
    <name type="common">Penicillium pinophilum</name>
    <dbReference type="NCBI Taxonomy" id="128442"/>
    <lineage>
        <taxon>Eukaryota</taxon>
        <taxon>Fungi</taxon>
        <taxon>Dikarya</taxon>
        <taxon>Ascomycota</taxon>
        <taxon>Pezizomycotina</taxon>
        <taxon>Eurotiomycetes</taxon>
        <taxon>Eurotiomycetidae</taxon>
        <taxon>Eurotiales</taxon>
        <taxon>Trichocomaceae</taxon>
        <taxon>Talaromyces</taxon>
        <taxon>Talaromyces sect. Talaromyces</taxon>
    </lineage>
</organism>
<evidence type="ECO:0000256" key="1">
    <source>
        <dbReference type="SAM" id="MobiDB-lite"/>
    </source>
</evidence>
<feature type="region of interest" description="Disordered" evidence="1">
    <location>
        <begin position="114"/>
        <end position="145"/>
    </location>
</feature>
<feature type="compositionally biased region" description="Low complexity" evidence="1">
    <location>
        <begin position="129"/>
        <end position="139"/>
    </location>
</feature>
<feature type="region of interest" description="Disordered" evidence="1">
    <location>
        <begin position="249"/>
        <end position="314"/>
    </location>
</feature>
<dbReference type="EMBL" id="DF933835">
    <property type="protein sequence ID" value="GAM40388.1"/>
    <property type="molecule type" value="Genomic_DNA"/>
</dbReference>